<feature type="transmembrane region" description="Helical" evidence="1">
    <location>
        <begin position="76"/>
        <end position="95"/>
    </location>
</feature>
<dbReference type="Pfam" id="PF01970">
    <property type="entry name" value="TctA"/>
    <property type="match status" value="1"/>
</dbReference>
<proteinExistence type="predicted"/>
<protein>
    <submittedName>
        <fullName evidence="3">Putative tricarboxylic transport membrane protein</fullName>
    </submittedName>
</protein>
<feature type="domain" description="DUF112" evidence="2">
    <location>
        <begin position="18"/>
        <end position="435"/>
    </location>
</feature>
<dbReference type="PANTHER" id="PTHR35342:SF5">
    <property type="entry name" value="TRICARBOXYLIC TRANSPORT PROTEIN"/>
    <property type="match status" value="1"/>
</dbReference>
<dbReference type="RefSeq" id="WP_091568061.1">
    <property type="nucleotide sequence ID" value="NZ_FMZA01000007.1"/>
</dbReference>
<dbReference type="PANTHER" id="PTHR35342">
    <property type="entry name" value="TRICARBOXYLIC TRANSPORT PROTEIN"/>
    <property type="match status" value="1"/>
</dbReference>
<keyword evidence="4" id="KW-1185">Reference proteome</keyword>
<feature type="transmembrane region" description="Helical" evidence="1">
    <location>
        <begin position="410"/>
        <end position="426"/>
    </location>
</feature>
<dbReference type="AlphaFoldDB" id="A0A1G6L842"/>
<dbReference type="OrthoDB" id="9781349at2"/>
<dbReference type="EMBL" id="FMZA01000007">
    <property type="protein sequence ID" value="SDC39450.1"/>
    <property type="molecule type" value="Genomic_DNA"/>
</dbReference>
<reference evidence="3 4" key="1">
    <citation type="submission" date="2016-10" db="EMBL/GenBank/DDBJ databases">
        <authorList>
            <person name="de Groot N.N."/>
        </authorList>
    </citation>
    <scope>NUCLEOTIDE SEQUENCE [LARGE SCALE GENOMIC DNA]</scope>
    <source>
        <strain evidence="3 4">DSM 45514</strain>
    </source>
</reference>
<sequence length="507" mass="53928">MAWFEYLLIPFTDPKLFFIAAFGTFAGFIIGALPGLSVTMAATLLVSLSYTWDTIPAIVLIIGVFFGGVYGGSRSAILLNIPGTPSSLAATFDGYPLAQRGESGLAIGYATVYSVLGGLLGIAVLATASPLISSIALSFAPRDYFLMMLLGILVVGSVGSKDLPKSIFVAGLGMIIGLVGMDSLTGVDRFTFGSVELKGGINFIACMLGLFGLAEVLHQLRHLKKNRMNDISGQFLPSCAQFLRFLPLSIRTSAIGVLIGSLPGAGGEIASLMAYDHAKRTVKKPSRPFGKGAYEGVLAPDTANMSAIGGALIPMLTLGIPGDAVTAVILGGLMIQGLTPGPLLIQSSPDLFGVIIGAGIISAVFVFIWGLMGLSTFARIVLIPKHVLLPIIAFLTVVGAYAIRNSVIDVYWMVIFGVIGYFMKQYRFPTGPMVLGMILGPMMEGHFRRAIMIEQGSLLGLTTSLFTHPISFLLTFAIVFTLVTQTPWYVRSKAKLFKQHQRPAKIE</sequence>
<dbReference type="Proteomes" id="UP000199387">
    <property type="component" value="Unassembled WGS sequence"/>
</dbReference>
<feature type="transmembrane region" description="Helical" evidence="1">
    <location>
        <begin position="351"/>
        <end position="374"/>
    </location>
</feature>
<name>A0A1G6L842_9BACL</name>
<keyword evidence="1" id="KW-1133">Transmembrane helix</keyword>
<feature type="transmembrane region" description="Helical" evidence="1">
    <location>
        <begin position="199"/>
        <end position="218"/>
    </location>
</feature>
<keyword evidence="1" id="KW-0472">Membrane</keyword>
<feature type="transmembrane region" description="Helical" evidence="1">
    <location>
        <begin position="386"/>
        <end position="404"/>
    </location>
</feature>
<evidence type="ECO:0000259" key="2">
    <source>
        <dbReference type="Pfam" id="PF01970"/>
    </source>
</evidence>
<feature type="transmembrane region" description="Helical" evidence="1">
    <location>
        <begin position="144"/>
        <end position="160"/>
    </location>
</feature>
<keyword evidence="1" id="KW-0812">Transmembrane</keyword>
<feature type="transmembrane region" description="Helical" evidence="1">
    <location>
        <begin position="107"/>
        <end position="132"/>
    </location>
</feature>
<evidence type="ECO:0000313" key="3">
    <source>
        <dbReference type="EMBL" id="SDC39450.1"/>
    </source>
</evidence>
<gene>
    <name evidence="3" type="ORF">SAMN04488112_107100</name>
</gene>
<feature type="transmembrane region" description="Helical" evidence="1">
    <location>
        <begin position="167"/>
        <end position="187"/>
    </location>
</feature>
<feature type="transmembrane region" description="Helical" evidence="1">
    <location>
        <begin position="16"/>
        <end position="38"/>
    </location>
</feature>
<feature type="transmembrane region" description="Helical" evidence="1">
    <location>
        <begin position="50"/>
        <end position="70"/>
    </location>
</feature>
<organism evidence="3 4">
    <name type="scientific">Melghirimyces thermohalophilus</name>
    <dbReference type="NCBI Taxonomy" id="1236220"/>
    <lineage>
        <taxon>Bacteria</taxon>
        <taxon>Bacillati</taxon>
        <taxon>Bacillota</taxon>
        <taxon>Bacilli</taxon>
        <taxon>Bacillales</taxon>
        <taxon>Thermoactinomycetaceae</taxon>
        <taxon>Melghirimyces</taxon>
    </lineage>
</organism>
<accession>A0A1G6L842</accession>
<dbReference type="InterPro" id="IPR002823">
    <property type="entry name" value="DUF112_TM"/>
</dbReference>
<evidence type="ECO:0000313" key="4">
    <source>
        <dbReference type="Proteomes" id="UP000199387"/>
    </source>
</evidence>
<evidence type="ECO:0000256" key="1">
    <source>
        <dbReference type="SAM" id="Phobius"/>
    </source>
</evidence>
<dbReference type="STRING" id="1236220.SAMN04488112_107100"/>